<organism evidence="3 4">
    <name type="scientific">Ditylenchus dipsaci</name>
    <dbReference type="NCBI Taxonomy" id="166011"/>
    <lineage>
        <taxon>Eukaryota</taxon>
        <taxon>Metazoa</taxon>
        <taxon>Ecdysozoa</taxon>
        <taxon>Nematoda</taxon>
        <taxon>Chromadorea</taxon>
        <taxon>Rhabditida</taxon>
        <taxon>Tylenchina</taxon>
        <taxon>Tylenchomorpha</taxon>
        <taxon>Sphaerularioidea</taxon>
        <taxon>Anguinidae</taxon>
        <taxon>Anguininae</taxon>
        <taxon>Ditylenchus</taxon>
    </lineage>
</organism>
<name>A0A915DAC0_9BILA</name>
<feature type="region of interest" description="Disordered" evidence="1">
    <location>
        <begin position="222"/>
        <end position="256"/>
    </location>
</feature>
<dbReference type="PANTHER" id="PTHR21579">
    <property type="entry name" value="PROTEIN TINCAR"/>
    <property type="match status" value="1"/>
</dbReference>
<sequence>MATINTSPAFIIFDDLEASAPILLQIIIFLINNNTTEVQTLELHKVKRVAMAMDPIFPLFFILMFVVAAKAPTLYALTLLYQHEEKPLILSCIVIDVVYLFTWIILWLFLTLKRDWSFKVVHDVREILSLQDAHRTADGNIQNKTMTELKNSLILMHKGHLFVTDDPLAKPSIMRHVLKSCVQDDIYWLRANQSPANRKIPLEECNGVSREMGHLLDSTAANSRLRRESASSPPVPLAAPPYQRLGSLPPHGSPMHPHSPIINSFGTLQRGMGKNNEMMYGVLPPTNTTTLGRTPNQNHYNQMPPEAYATTNYATIHRNSGSSRGLATGQHYGVLGSSSNIKTASPQLMRHVRGGSVTTTREVVIGGPLVGRNVANYNTQIYAASSRDDQEKISDVNGGQSIDTQNKYNYNGSTSNYQKQLQ</sequence>
<reference evidence="4" key="1">
    <citation type="submission" date="2022-11" db="UniProtKB">
        <authorList>
            <consortium name="WormBaseParasite"/>
        </authorList>
    </citation>
    <scope>IDENTIFICATION</scope>
</reference>
<dbReference type="WBParaSite" id="jg17774">
    <property type="protein sequence ID" value="jg17774"/>
    <property type="gene ID" value="jg17774"/>
</dbReference>
<dbReference type="PANTHER" id="PTHR21579:SF20">
    <property type="entry name" value="PROTEIN TINCAR"/>
    <property type="match status" value="1"/>
</dbReference>
<keyword evidence="3" id="KW-1185">Reference proteome</keyword>
<feature type="compositionally biased region" description="Polar residues" evidence="1">
    <location>
        <begin position="397"/>
        <end position="422"/>
    </location>
</feature>
<keyword evidence="2" id="KW-0812">Transmembrane</keyword>
<dbReference type="InterPro" id="IPR053291">
    <property type="entry name" value="Ommatidial_diff-associated"/>
</dbReference>
<feature type="region of interest" description="Disordered" evidence="1">
    <location>
        <begin position="386"/>
        <end position="422"/>
    </location>
</feature>
<keyword evidence="2" id="KW-0472">Membrane</keyword>
<dbReference type="AlphaFoldDB" id="A0A915DAC0"/>
<protein>
    <submittedName>
        <fullName evidence="4">Uncharacterized protein</fullName>
    </submittedName>
</protein>
<keyword evidence="2" id="KW-1133">Transmembrane helix</keyword>
<feature type="compositionally biased region" description="Low complexity" evidence="1">
    <location>
        <begin position="247"/>
        <end position="256"/>
    </location>
</feature>
<feature type="transmembrane region" description="Helical" evidence="2">
    <location>
        <begin position="56"/>
        <end position="76"/>
    </location>
</feature>
<evidence type="ECO:0000313" key="3">
    <source>
        <dbReference type="Proteomes" id="UP000887574"/>
    </source>
</evidence>
<feature type="transmembrane region" description="Helical" evidence="2">
    <location>
        <begin position="88"/>
        <end position="110"/>
    </location>
</feature>
<accession>A0A915DAC0</accession>
<evidence type="ECO:0000256" key="2">
    <source>
        <dbReference type="SAM" id="Phobius"/>
    </source>
</evidence>
<evidence type="ECO:0000256" key="1">
    <source>
        <dbReference type="SAM" id="MobiDB-lite"/>
    </source>
</evidence>
<dbReference type="Proteomes" id="UP000887574">
    <property type="component" value="Unplaced"/>
</dbReference>
<evidence type="ECO:0000313" key="4">
    <source>
        <dbReference type="WBParaSite" id="jg17774"/>
    </source>
</evidence>
<proteinExistence type="predicted"/>